<evidence type="ECO:0000256" key="1">
    <source>
        <dbReference type="SAM" id="Phobius"/>
    </source>
</evidence>
<keyword evidence="1" id="KW-0472">Membrane</keyword>
<dbReference type="Proteomes" id="UP000204391">
    <property type="component" value="Chromosome"/>
</dbReference>
<dbReference type="KEGG" id="vne:CFK40_06785"/>
<keyword evidence="4" id="KW-1185">Reference proteome</keyword>
<dbReference type="RefSeq" id="WP_089534314.1">
    <property type="nucleotide sequence ID" value="NZ_CP022437.1"/>
</dbReference>
<feature type="transmembrane region" description="Helical" evidence="1">
    <location>
        <begin position="21"/>
        <end position="37"/>
    </location>
</feature>
<keyword evidence="1" id="KW-0812">Transmembrane</keyword>
<dbReference type="AlphaFoldDB" id="A0A221MI55"/>
<feature type="domain" description="PDZ" evidence="2">
    <location>
        <begin position="308"/>
        <end position="348"/>
    </location>
</feature>
<dbReference type="Pfam" id="PF17820">
    <property type="entry name" value="PDZ_6"/>
    <property type="match status" value="1"/>
</dbReference>
<dbReference type="OrthoDB" id="198399at2"/>
<proteinExistence type="predicted"/>
<feature type="transmembrane region" description="Helical" evidence="1">
    <location>
        <begin position="218"/>
        <end position="237"/>
    </location>
</feature>
<accession>A0A221MI55</accession>
<dbReference type="Gene3D" id="2.30.42.10">
    <property type="match status" value="1"/>
</dbReference>
<dbReference type="SUPFAM" id="SSF50156">
    <property type="entry name" value="PDZ domain-like"/>
    <property type="match status" value="1"/>
</dbReference>
<sequence>MVEAWGIEIIKGIGKLFLNPLTYWIFILFLFAGLRRIRKERTNFGVKIFNVFSEWKGTGFISIIAGILVSGICIGVGIMFSYETLALICLVSILLSLTLRFTLLSPSYTIGITLLVLLFIPTIIENQSYVDTELFTDLNFVGFSILIGLFLLVEAFLTYRIKRREAYPDLALGSRGKWIGLHHLRKLSIIPFFTLVPTGLITPFASYWPHISVGGETYSLLLIPFIIGFNHSVKSILPEKAAKQLGKKIGVLGILVLVLAVGSIYFWGLSIVAAILAILGREFISYKHRVMDSGRQSYFSRNLRGLTVIAIIPNTPADRLEIQIGETINKVNGKRIRDVNEFYYFLQKSGAFFKLEVLDLAGEVRLLQSAFYQNDHHELGLIFVKDKYPPSACSKSR</sequence>
<dbReference type="InterPro" id="IPR036034">
    <property type="entry name" value="PDZ_sf"/>
</dbReference>
<evidence type="ECO:0000313" key="4">
    <source>
        <dbReference type="Proteomes" id="UP000204391"/>
    </source>
</evidence>
<dbReference type="EMBL" id="CP022437">
    <property type="protein sequence ID" value="ASN07321.1"/>
    <property type="molecule type" value="Genomic_DNA"/>
</dbReference>
<reference evidence="3 4" key="1">
    <citation type="journal article" date="2003" name="Int. J. Syst. Evol. Microbiol.">
        <title>Virgibacillus carmonensis sp. nov., Virgibacillus necropolis sp. nov. and Virgibacillus picturae sp. nov., three novel species isolated from deteriorated mural paintings, transfer of the species of the genus salibacillus to Virgibacillus, as Virgibacillus marismortui comb. nov. and Virgibacillus salexigens comb. nov., and emended description of the genus Virgibacillus.</title>
        <authorList>
            <person name="Heyrman J."/>
            <person name="Logan N.A."/>
            <person name="Busse H.J."/>
            <person name="Balcaen A."/>
            <person name="Lebbe L."/>
            <person name="Rodriguez-Diaz M."/>
            <person name="Swings J."/>
            <person name="De Vos P."/>
        </authorList>
    </citation>
    <scope>NUCLEOTIDE SEQUENCE [LARGE SCALE GENOMIC DNA]</scope>
    <source>
        <strain evidence="3 4">LMG 19488</strain>
    </source>
</reference>
<feature type="transmembrane region" description="Helical" evidence="1">
    <location>
        <begin position="108"/>
        <end position="124"/>
    </location>
</feature>
<feature type="transmembrane region" description="Helical" evidence="1">
    <location>
        <begin position="140"/>
        <end position="159"/>
    </location>
</feature>
<evidence type="ECO:0000313" key="3">
    <source>
        <dbReference type="EMBL" id="ASN07321.1"/>
    </source>
</evidence>
<gene>
    <name evidence="3" type="ORF">CFK40_06785</name>
</gene>
<feature type="transmembrane region" description="Helical" evidence="1">
    <location>
        <begin position="58"/>
        <end position="78"/>
    </location>
</feature>
<organism evidence="3 4">
    <name type="scientific">Virgibacillus necropolis</name>
    <dbReference type="NCBI Taxonomy" id="163877"/>
    <lineage>
        <taxon>Bacteria</taxon>
        <taxon>Bacillati</taxon>
        <taxon>Bacillota</taxon>
        <taxon>Bacilli</taxon>
        <taxon>Bacillales</taxon>
        <taxon>Bacillaceae</taxon>
        <taxon>Virgibacillus</taxon>
    </lineage>
</organism>
<feature type="transmembrane region" description="Helical" evidence="1">
    <location>
        <begin position="187"/>
        <end position="206"/>
    </location>
</feature>
<name>A0A221MI55_9BACI</name>
<keyword evidence="1" id="KW-1133">Transmembrane helix</keyword>
<protein>
    <submittedName>
        <fullName evidence="3">PDZ domain-containing protein</fullName>
    </submittedName>
</protein>
<evidence type="ECO:0000259" key="2">
    <source>
        <dbReference type="Pfam" id="PF17820"/>
    </source>
</evidence>
<feature type="transmembrane region" description="Helical" evidence="1">
    <location>
        <begin position="249"/>
        <end position="279"/>
    </location>
</feature>
<dbReference type="InterPro" id="IPR041489">
    <property type="entry name" value="PDZ_6"/>
</dbReference>